<evidence type="ECO:0000313" key="2">
    <source>
        <dbReference type="EMBL" id="KAG8176814.1"/>
    </source>
</evidence>
<sequence length="88" mass="10614">MNKDSKAFEDRNETIEINYEDNTENKIPREDDDIEPRTKRKCERVVNEAMNKDNEAFEDRNEAIEINYEDNTKNKIPREDDDIEPHRN</sequence>
<keyword evidence="3" id="KW-1185">Reference proteome</keyword>
<organism evidence="2 3">
    <name type="scientific">Oedothorax gibbosus</name>
    <dbReference type="NCBI Taxonomy" id="931172"/>
    <lineage>
        <taxon>Eukaryota</taxon>
        <taxon>Metazoa</taxon>
        <taxon>Ecdysozoa</taxon>
        <taxon>Arthropoda</taxon>
        <taxon>Chelicerata</taxon>
        <taxon>Arachnida</taxon>
        <taxon>Araneae</taxon>
        <taxon>Araneomorphae</taxon>
        <taxon>Entelegynae</taxon>
        <taxon>Araneoidea</taxon>
        <taxon>Linyphiidae</taxon>
        <taxon>Erigoninae</taxon>
        <taxon>Oedothorax</taxon>
    </lineage>
</organism>
<proteinExistence type="predicted"/>
<evidence type="ECO:0000313" key="3">
    <source>
        <dbReference type="Proteomes" id="UP000827092"/>
    </source>
</evidence>
<dbReference type="EMBL" id="JAFNEN010000849">
    <property type="protein sequence ID" value="KAG8176814.1"/>
    <property type="molecule type" value="Genomic_DNA"/>
</dbReference>
<accession>A0AAV6U004</accession>
<gene>
    <name evidence="2" type="ORF">JTE90_003442</name>
</gene>
<comment type="caution">
    <text evidence="2">The sequence shown here is derived from an EMBL/GenBank/DDBJ whole genome shotgun (WGS) entry which is preliminary data.</text>
</comment>
<dbReference type="Proteomes" id="UP000827092">
    <property type="component" value="Unassembled WGS sequence"/>
</dbReference>
<feature type="compositionally biased region" description="Basic and acidic residues" evidence="1">
    <location>
        <begin position="70"/>
        <end position="88"/>
    </location>
</feature>
<protein>
    <submittedName>
        <fullName evidence="2">Uncharacterized protein</fullName>
    </submittedName>
</protein>
<evidence type="ECO:0000256" key="1">
    <source>
        <dbReference type="SAM" id="MobiDB-lite"/>
    </source>
</evidence>
<name>A0AAV6U004_9ARAC</name>
<feature type="region of interest" description="Disordered" evidence="1">
    <location>
        <begin position="68"/>
        <end position="88"/>
    </location>
</feature>
<reference evidence="2 3" key="1">
    <citation type="journal article" date="2022" name="Nat. Ecol. Evol.">
        <title>A masculinizing supergene underlies an exaggerated male reproductive morph in a spider.</title>
        <authorList>
            <person name="Hendrickx F."/>
            <person name="De Corte Z."/>
            <person name="Sonet G."/>
            <person name="Van Belleghem S.M."/>
            <person name="Kostlbacher S."/>
            <person name="Vangestel C."/>
        </authorList>
    </citation>
    <scope>NUCLEOTIDE SEQUENCE [LARGE SCALE GENOMIC DNA]</scope>
    <source>
        <tissue evidence="2">Whole body</tissue>
    </source>
</reference>
<dbReference type="AlphaFoldDB" id="A0AAV6U004"/>